<accession>A0A0L6UI65</accession>
<evidence type="ECO:0000313" key="2">
    <source>
        <dbReference type="Proteomes" id="UP000037035"/>
    </source>
</evidence>
<gene>
    <name evidence="1" type="ORF">VP01_582g2</name>
</gene>
<dbReference type="AlphaFoldDB" id="A0A0L6UI65"/>
<evidence type="ECO:0000313" key="1">
    <source>
        <dbReference type="EMBL" id="KNZ48208.1"/>
    </source>
</evidence>
<protein>
    <submittedName>
        <fullName evidence="1">Uncharacterized protein</fullName>
    </submittedName>
</protein>
<dbReference type="VEuPathDB" id="FungiDB:VP01_582g2"/>
<name>A0A0L6UI65_9BASI</name>
<dbReference type="Proteomes" id="UP000037035">
    <property type="component" value="Unassembled WGS sequence"/>
</dbReference>
<comment type="caution">
    <text evidence="1">The sequence shown here is derived from an EMBL/GenBank/DDBJ whole genome shotgun (WGS) entry which is preliminary data.</text>
</comment>
<keyword evidence="2" id="KW-1185">Reference proteome</keyword>
<sequence length="80" mass="8918">MLGIQSNSSNQASTGINQLPYFNLEIYNMENYLNVSHINLDDTLTHGRLVILGITHWTFFLSTSGVDLVKLGFPYGSIIV</sequence>
<dbReference type="OrthoDB" id="2515837at2759"/>
<reference evidence="1 2" key="1">
    <citation type="submission" date="2015-08" db="EMBL/GenBank/DDBJ databases">
        <title>Next Generation Sequencing and Analysis of the Genome of Puccinia sorghi L Schw, the Causal Agent of Maize Common Rust.</title>
        <authorList>
            <person name="Rochi L."/>
            <person name="Burguener G."/>
            <person name="Darino M."/>
            <person name="Turjanski A."/>
            <person name="Kreff E."/>
            <person name="Dieguez M.J."/>
            <person name="Sacco F."/>
        </authorList>
    </citation>
    <scope>NUCLEOTIDE SEQUENCE [LARGE SCALE GENOMIC DNA]</scope>
    <source>
        <strain evidence="1 2">RO10H11247</strain>
    </source>
</reference>
<dbReference type="EMBL" id="LAVV01011085">
    <property type="protein sequence ID" value="KNZ48208.1"/>
    <property type="molecule type" value="Genomic_DNA"/>
</dbReference>
<proteinExistence type="predicted"/>
<organism evidence="1 2">
    <name type="scientific">Puccinia sorghi</name>
    <dbReference type="NCBI Taxonomy" id="27349"/>
    <lineage>
        <taxon>Eukaryota</taxon>
        <taxon>Fungi</taxon>
        <taxon>Dikarya</taxon>
        <taxon>Basidiomycota</taxon>
        <taxon>Pucciniomycotina</taxon>
        <taxon>Pucciniomycetes</taxon>
        <taxon>Pucciniales</taxon>
        <taxon>Pucciniaceae</taxon>
        <taxon>Puccinia</taxon>
    </lineage>
</organism>